<keyword evidence="2" id="KW-1185">Reference proteome</keyword>
<evidence type="ECO:0000313" key="2">
    <source>
        <dbReference type="Proteomes" id="UP000660070"/>
    </source>
</evidence>
<dbReference type="Proteomes" id="UP000660070">
    <property type="component" value="Unassembled WGS sequence"/>
</dbReference>
<accession>A0ABS0F7A8</accession>
<evidence type="ECO:0008006" key="3">
    <source>
        <dbReference type="Google" id="ProtNLM"/>
    </source>
</evidence>
<organism evidence="1 2">
    <name type="scientific">Kaistella gelatinilytica</name>
    <dbReference type="NCBI Taxonomy" id="2787636"/>
    <lineage>
        <taxon>Bacteria</taxon>
        <taxon>Pseudomonadati</taxon>
        <taxon>Bacteroidota</taxon>
        <taxon>Flavobacteriia</taxon>
        <taxon>Flavobacteriales</taxon>
        <taxon>Weeksellaceae</taxon>
        <taxon>Chryseobacterium group</taxon>
        <taxon>Kaistella</taxon>
    </lineage>
</organism>
<reference evidence="1 2" key="1">
    <citation type="submission" date="2020-11" db="EMBL/GenBank/DDBJ databases">
        <title>Kaistella gelatinilytica sp. nov., a flavobacterium isolated from Antarctic Soil.</title>
        <authorList>
            <person name="Li J."/>
        </authorList>
    </citation>
    <scope>NUCLEOTIDE SEQUENCE [LARGE SCALE GENOMIC DNA]</scope>
    <source>
        <strain evidence="1 2">G5-32</strain>
    </source>
</reference>
<protein>
    <recommendedName>
        <fullName evidence="3">Lipoprotein</fullName>
    </recommendedName>
</protein>
<comment type="caution">
    <text evidence="1">The sequence shown here is derived from an EMBL/GenBank/DDBJ whole genome shotgun (WGS) entry which is preliminary data.</text>
</comment>
<name>A0ABS0F7A8_9FLAO</name>
<proteinExistence type="predicted"/>
<gene>
    <name evidence="1" type="ORF">IV494_00215</name>
</gene>
<evidence type="ECO:0000313" key="1">
    <source>
        <dbReference type="EMBL" id="MBF8455591.1"/>
    </source>
</evidence>
<sequence length="157" mass="17968">MRNILIIILMLFLFSCGEQKQNPITALFKECECEKTIKTDSIFYATNLVLKKEIKAHSIVFKCAEIETAIASVSDLDGGNERCKNLYDIKCTSNKNQELPLRKDFSYFSEDIQNMKLTKEGAQNHFFAEINSGKIKYYEFNLNAAREITAVTKLTTD</sequence>
<dbReference type="PROSITE" id="PS51257">
    <property type="entry name" value="PROKAR_LIPOPROTEIN"/>
    <property type="match status" value="1"/>
</dbReference>
<dbReference type="RefSeq" id="WP_196078165.1">
    <property type="nucleotide sequence ID" value="NZ_JADPVI010000001.1"/>
</dbReference>
<dbReference type="EMBL" id="JADPVI010000001">
    <property type="protein sequence ID" value="MBF8455591.1"/>
    <property type="molecule type" value="Genomic_DNA"/>
</dbReference>